<dbReference type="OrthoDB" id="7284374at2"/>
<dbReference type="EMBL" id="MLCO01000374">
    <property type="protein sequence ID" value="ONG44939.1"/>
    <property type="molecule type" value="Genomic_DNA"/>
</dbReference>
<comment type="caution">
    <text evidence="1">The sequence shown here is derived from an EMBL/GenBank/DDBJ whole genome shotgun (WGS) entry which is preliminary data.</text>
</comment>
<dbReference type="Proteomes" id="UP000188879">
    <property type="component" value="Unassembled WGS sequence"/>
</dbReference>
<evidence type="ECO:0000313" key="2">
    <source>
        <dbReference type="Proteomes" id="UP000188879"/>
    </source>
</evidence>
<name>A0A1V2GU90_9PROT</name>
<evidence type="ECO:0000313" key="1">
    <source>
        <dbReference type="EMBL" id="ONG44939.1"/>
    </source>
</evidence>
<dbReference type="AlphaFoldDB" id="A0A1V2GU90"/>
<organism evidence="1 2">
    <name type="scientific">Teichococcus deserti</name>
    <dbReference type="NCBI Taxonomy" id="1817963"/>
    <lineage>
        <taxon>Bacteria</taxon>
        <taxon>Pseudomonadati</taxon>
        <taxon>Pseudomonadota</taxon>
        <taxon>Alphaproteobacteria</taxon>
        <taxon>Acetobacterales</taxon>
        <taxon>Roseomonadaceae</taxon>
        <taxon>Roseomonas</taxon>
    </lineage>
</organism>
<sequence>MIRSRPVVIDGRFIGVAVAQEGSWRFIANDPAARGAEGQLFPGLPGLQQRVQAALIESRMPAMRRAG</sequence>
<proteinExistence type="predicted"/>
<dbReference type="RefSeq" id="WP_076960365.1">
    <property type="nucleotide sequence ID" value="NZ_MLCO01000374.1"/>
</dbReference>
<keyword evidence="2" id="KW-1185">Reference proteome</keyword>
<gene>
    <name evidence="1" type="ORF">BKE38_27125</name>
</gene>
<reference evidence="1 2" key="1">
    <citation type="submission" date="2016-10" db="EMBL/GenBank/DDBJ databases">
        <title>Draft Genome sequence of Roseomonas sp. strain M3.</title>
        <authorList>
            <person name="Subhash Y."/>
            <person name="Lee S."/>
        </authorList>
    </citation>
    <scope>NUCLEOTIDE SEQUENCE [LARGE SCALE GENOMIC DNA]</scope>
    <source>
        <strain evidence="1 2">M3</strain>
    </source>
</reference>
<protein>
    <submittedName>
        <fullName evidence="1">Uncharacterized protein</fullName>
    </submittedName>
</protein>
<accession>A0A1V2GU90</accession>